<dbReference type="InterPro" id="IPR005133">
    <property type="entry name" value="PhaG_MnhG_YufB"/>
</dbReference>
<sequence>MARQVISAVLLLTGALFCLLGAWGLLRFPDVPSRLQAATKPQTVGLVSILLGSAVQLAPRHAAGLLLVALLQLVTAPVIAQRVGRAAYRTGRFRHDLLVVDELARRRGGVASPGQAAEHR</sequence>
<dbReference type="Pfam" id="PF03334">
    <property type="entry name" value="PhaG_MnhG_YufB"/>
    <property type="match status" value="1"/>
</dbReference>
<evidence type="ECO:0000256" key="2">
    <source>
        <dbReference type="SAM" id="Phobius"/>
    </source>
</evidence>
<comment type="caution">
    <text evidence="3">The sequence shown here is derived from an EMBL/GenBank/DDBJ whole genome shotgun (WGS) entry which is preliminary data.</text>
</comment>
<dbReference type="NCBIfam" id="TIGR01300">
    <property type="entry name" value="CPA3_mnhG_phaG"/>
    <property type="match status" value="1"/>
</dbReference>
<dbReference type="AlphaFoldDB" id="A0A1S1QW72"/>
<keyword evidence="2" id="KW-0472">Membrane</keyword>
<gene>
    <name evidence="3" type="ORF">BBK14_02650</name>
</gene>
<protein>
    <submittedName>
        <fullName evidence="3">Sodium:proton antiporter</fullName>
    </submittedName>
</protein>
<feature type="transmembrane region" description="Helical" evidence="2">
    <location>
        <begin position="61"/>
        <end position="80"/>
    </location>
</feature>
<dbReference type="EMBL" id="MAXA01000113">
    <property type="protein sequence ID" value="OHV37292.1"/>
    <property type="molecule type" value="Genomic_DNA"/>
</dbReference>
<dbReference type="PANTHER" id="PTHR34703">
    <property type="entry name" value="ANTIPORTER SUBUNIT MNHG2-RELATED"/>
    <property type="match status" value="1"/>
</dbReference>
<evidence type="ECO:0000313" key="3">
    <source>
        <dbReference type="EMBL" id="OHV37292.1"/>
    </source>
</evidence>
<reference evidence="4" key="1">
    <citation type="submission" date="2016-07" db="EMBL/GenBank/DDBJ databases">
        <title>Frankia sp. NRRL B-16219 Genome sequencing.</title>
        <authorList>
            <person name="Ghodhbane-Gtari F."/>
            <person name="Swanson E."/>
            <person name="Gueddou A."/>
            <person name="Louati M."/>
            <person name="Nouioui I."/>
            <person name="Hezbri K."/>
            <person name="Abebe-Akele F."/>
            <person name="Simpson S."/>
            <person name="Morris K."/>
            <person name="Thomas K."/>
            <person name="Gtari M."/>
            <person name="Tisa L.S."/>
        </authorList>
    </citation>
    <scope>NUCLEOTIDE SEQUENCE [LARGE SCALE GENOMIC DNA]</scope>
    <source>
        <strain evidence="4">NRRL B-16219</strain>
    </source>
</reference>
<keyword evidence="2" id="KW-1133">Transmembrane helix</keyword>
<dbReference type="NCBIfam" id="NF009314">
    <property type="entry name" value="PRK12674.1-2"/>
    <property type="match status" value="1"/>
</dbReference>
<name>A0A1S1QW72_9ACTN</name>
<organism evidence="3 4">
    <name type="scientific">Parafrankia soli</name>
    <dbReference type="NCBI Taxonomy" id="2599596"/>
    <lineage>
        <taxon>Bacteria</taxon>
        <taxon>Bacillati</taxon>
        <taxon>Actinomycetota</taxon>
        <taxon>Actinomycetes</taxon>
        <taxon>Frankiales</taxon>
        <taxon>Frankiaceae</taxon>
        <taxon>Parafrankia</taxon>
    </lineage>
</organism>
<dbReference type="RefSeq" id="WP_018500178.1">
    <property type="nucleotide sequence ID" value="NZ_JBFLUH010000407.1"/>
</dbReference>
<evidence type="ECO:0000313" key="4">
    <source>
        <dbReference type="Proteomes" id="UP000179769"/>
    </source>
</evidence>
<dbReference type="OrthoDB" id="3214257at2"/>
<comment type="similarity">
    <text evidence="1">Belongs to the CPA3 antiporters (TC 2.A.63) subunit G family.</text>
</comment>
<dbReference type="Proteomes" id="UP000179769">
    <property type="component" value="Unassembled WGS sequence"/>
</dbReference>
<accession>A0A1S1QW72</accession>
<proteinExistence type="inferred from homology"/>
<dbReference type="PANTHER" id="PTHR34703:SF1">
    <property type="entry name" value="ANTIPORTER SUBUNIT MNHG2-RELATED"/>
    <property type="match status" value="1"/>
</dbReference>
<evidence type="ECO:0000256" key="1">
    <source>
        <dbReference type="ARBA" id="ARBA00008404"/>
    </source>
</evidence>
<keyword evidence="4" id="KW-1185">Reference proteome</keyword>
<keyword evidence="2" id="KW-0812">Transmembrane</keyword>
<dbReference type="GO" id="GO:0015385">
    <property type="term" value="F:sodium:proton antiporter activity"/>
    <property type="evidence" value="ECO:0007669"/>
    <property type="project" value="TreeGrafter"/>
</dbReference>